<sequence>MKTWKVSIIIFSCITLLSCAAFDPVNIGKIQYDKGNYDEAAKWWNEPATNGNMYAQFNLGLLWLHGLGSTPKNLNEAANWFLLSAQQGYVPAMPALAGVQLQLGHKEAAISWLNLAARWNNQISQYTLRKMGLPVPQADLYQQQQYALMQKKAEQEQAELMVIGAFFDAINTYYGNKSVRIQEQSSYRPKPPITSSKKYEPPVYQLQNSFMNADSDSKTSPPKVLTKPQHQNLVNEFLNQSCTSDISCGGNLICVKPVNSYTGYCAVPVNESGLEQIHPRRERSLGQERFPACTYDLDCPTGFRCNRELNACVKQ</sequence>
<dbReference type="SUPFAM" id="SSF81901">
    <property type="entry name" value="HCP-like"/>
    <property type="match status" value="1"/>
</dbReference>
<keyword evidence="1" id="KW-0732">Signal</keyword>
<dbReference type="PANTHER" id="PTHR11102:SF160">
    <property type="entry name" value="ERAD-ASSOCIATED E3 UBIQUITIN-PROTEIN LIGASE COMPONENT HRD3"/>
    <property type="match status" value="1"/>
</dbReference>
<comment type="caution">
    <text evidence="2">The sequence shown here is derived from an EMBL/GenBank/DDBJ whole genome shotgun (WGS) entry which is preliminary data.</text>
</comment>
<evidence type="ECO:0000256" key="1">
    <source>
        <dbReference type="SAM" id="SignalP"/>
    </source>
</evidence>
<organism evidence="2 3">
    <name type="scientific">Pseudidiomarina maritima</name>
    <dbReference type="NCBI Taxonomy" id="519453"/>
    <lineage>
        <taxon>Bacteria</taxon>
        <taxon>Pseudomonadati</taxon>
        <taxon>Pseudomonadota</taxon>
        <taxon>Gammaproteobacteria</taxon>
        <taxon>Alteromonadales</taxon>
        <taxon>Idiomarinaceae</taxon>
        <taxon>Pseudidiomarina</taxon>
    </lineage>
</organism>
<dbReference type="InterPro" id="IPR011990">
    <property type="entry name" value="TPR-like_helical_dom_sf"/>
</dbReference>
<keyword evidence="3" id="KW-1185">Reference proteome</keyword>
<dbReference type="AlphaFoldDB" id="A0A317Q523"/>
<dbReference type="Proteomes" id="UP000246964">
    <property type="component" value="Unassembled WGS sequence"/>
</dbReference>
<feature type="signal peptide" evidence="1">
    <location>
        <begin position="1"/>
        <end position="21"/>
    </location>
</feature>
<dbReference type="PANTHER" id="PTHR11102">
    <property type="entry name" value="SEL-1-LIKE PROTEIN"/>
    <property type="match status" value="1"/>
</dbReference>
<dbReference type="Gene3D" id="1.25.40.10">
    <property type="entry name" value="Tetratricopeptide repeat domain"/>
    <property type="match status" value="1"/>
</dbReference>
<proteinExistence type="predicted"/>
<accession>A0A317Q523</accession>
<evidence type="ECO:0000313" key="3">
    <source>
        <dbReference type="Proteomes" id="UP000246964"/>
    </source>
</evidence>
<dbReference type="InterPro" id="IPR006597">
    <property type="entry name" value="Sel1-like"/>
</dbReference>
<protein>
    <recommendedName>
        <fullName evidence="4">Sel1 repeat-containing protein</fullName>
    </recommendedName>
</protein>
<dbReference type="PROSITE" id="PS51257">
    <property type="entry name" value="PROKAR_LIPOPROTEIN"/>
    <property type="match status" value="1"/>
</dbReference>
<dbReference type="RefSeq" id="WP_110076341.1">
    <property type="nucleotide sequence ID" value="NZ_QGTT01000012.1"/>
</dbReference>
<dbReference type="EMBL" id="QGTT01000012">
    <property type="protein sequence ID" value="PWW11206.1"/>
    <property type="molecule type" value="Genomic_DNA"/>
</dbReference>
<evidence type="ECO:0000313" key="2">
    <source>
        <dbReference type="EMBL" id="PWW11206.1"/>
    </source>
</evidence>
<gene>
    <name evidence="2" type="ORF">DET45_11266</name>
</gene>
<dbReference type="OrthoDB" id="8561742at2"/>
<evidence type="ECO:0008006" key="4">
    <source>
        <dbReference type="Google" id="ProtNLM"/>
    </source>
</evidence>
<feature type="chain" id="PRO_5016288732" description="Sel1 repeat-containing protein" evidence="1">
    <location>
        <begin position="22"/>
        <end position="315"/>
    </location>
</feature>
<dbReference type="SMART" id="SM00671">
    <property type="entry name" value="SEL1"/>
    <property type="match status" value="2"/>
</dbReference>
<name>A0A317Q523_9GAMM</name>
<dbReference type="InterPro" id="IPR050767">
    <property type="entry name" value="Sel1_AlgK"/>
</dbReference>
<reference evidence="2 3" key="1">
    <citation type="submission" date="2018-05" db="EMBL/GenBank/DDBJ databases">
        <title>Freshwater and sediment microbial communities from various areas in North America, analyzing microbe dynamics in response to fracking.</title>
        <authorList>
            <person name="Lamendella R."/>
        </authorList>
    </citation>
    <scope>NUCLEOTIDE SEQUENCE [LARGE SCALE GENOMIC DNA]</scope>
    <source>
        <strain evidence="2 3">125B1</strain>
    </source>
</reference>